<dbReference type="Pfam" id="PF05958">
    <property type="entry name" value="tRNA_U5-meth_tr"/>
    <property type="match status" value="1"/>
</dbReference>
<dbReference type="InterPro" id="IPR010280">
    <property type="entry name" value="U5_MeTrfase_fam"/>
</dbReference>
<feature type="binding site" evidence="4">
    <location>
        <position position="213"/>
    </location>
    <ligand>
        <name>S-adenosyl-L-methionine</name>
        <dbReference type="ChEBI" id="CHEBI:59789"/>
    </ligand>
</feature>
<accession>A0ABT2TMD6</accession>
<dbReference type="SUPFAM" id="SSF53335">
    <property type="entry name" value="S-adenosyl-L-methionine-dependent methyltransferases"/>
    <property type="match status" value="1"/>
</dbReference>
<evidence type="ECO:0000256" key="1">
    <source>
        <dbReference type="ARBA" id="ARBA00022603"/>
    </source>
</evidence>
<evidence type="ECO:0000256" key="3">
    <source>
        <dbReference type="ARBA" id="ARBA00022691"/>
    </source>
</evidence>
<sequence>MENKKCPAAKKCGGCQYQGIPYEEQLKQKQTKVRKLLEPFGKVKPIIGMENPYHYRNKVHAVFDRQKNGTIVSGVYQEGTHKVVPVTECLIEDQKADAIINDIRGLLKSFKIKVYNEDTRYGLLRHVLIRRGFASGEIMVVLVLASPILPSKNNFVKALLKLHPEITTVLINVNDKKTSMVLGEKETVIYGKGYIEDQLCGCRFRISAKSFYQVNPVQTEVLYGKAIELAGLTGEERVLDAYCGIGTIGMIAAKSAREVIGVELNKDAVRDAVRNAKLNGIKNIRFFQGDAGAFMRKMAMQKEKADVVFMDPPRSGSTEEFMESAVRLSPEKIVYISCNPETLARDLKYLTKKGYQMKEAWPVDMFGFTGHVETVVLLSRKLPGSHINVKVEFGEGRGKVPLKAISERTETYKPKERVKFLS</sequence>
<dbReference type="InterPro" id="IPR029063">
    <property type="entry name" value="SAM-dependent_MTases_sf"/>
</dbReference>
<name>A0ABT2TMD6_9FIRM</name>
<dbReference type="CDD" id="cd02440">
    <property type="entry name" value="AdoMet_MTases"/>
    <property type="match status" value="1"/>
</dbReference>
<feature type="active site" evidence="5">
    <location>
        <position position="338"/>
    </location>
</feature>
<dbReference type="RefSeq" id="WP_158425962.1">
    <property type="nucleotide sequence ID" value="NZ_JAOQJQ010000006.1"/>
</dbReference>
<feature type="active site" description="Nucleophile" evidence="4">
    <location>
        <position position="338"/>
    </location>
</feature>
<feature type="binding site" evidence="4">
    <location>
        <position position="242"/>
    </location>
    <ligand>
        <name>S-adenosyl-L-methionine</name>
        <dbReference type="ChEBI" id="CHEBI:59789"/>
    </ligand>
</feature>
<evidence type="ECO:0000256" key="4">
    <source>
        <dbReference type="PROSITE-ProRule" id="PRU01024"/>
    </source>
</evidence>
<evidence type="ECO:0000313" key="6">
    <source>
        <dbReference type="EMBL" id="MCU6763326.1"/>
    </source>
</evidence>
<dbReference type="PANTHER" id="PTHR11061">
    <property type="entry name" value="RNA M5U METHYLTRANSFERASE"/>
    <property type="match status" value="1"/>
</dbReference>
<dbReference type="GO" id="GO:0008168">
    <property type="term" value="F:methyltransferase activity"/>
    <property type="evidence" value="ECO:0007669"/>
    <property type="project" value="UniProtKB-KW"/>
</dbReference>
<keyword evidence="3 4" id="KW-0949">S-adenosyl-L-methionine</keyword>
<keyword evidence="2 4" id="KW-0808">Transferase</keyword>
<dbReference type="GO" id="GO:0032259">
    <property type="term" value="P:methylation"/>
    <property type="evidence" value="ECO:0007669"/>
    <property type="project" value="UniProtKB-KW"/>
</dbReference>
<dbReference type="NCBIfam" id="TIGR00479">
    <property type="entry name" value="rumA"/>
    <property type="match status" value="1"/>
</dbReference>
<dbReference type="Proteomes" id="UP001652442">
    <property type="component" value="Unassembled WGS sequence"/>
</dbReference>
<organism evidence="6 7">
    <name type="scientific">Brotonthovivens ammoniilytica</name>
    <dbReference type="NCBI Taxonomy" id="2981725"/>
    <lineage>
        <taxon>Bacteria</taxon>
        <taxon>Bacillati</taxon>
        <taxon>Bacillota</taxon>
        <taxon>Clostridia</taxon>
        <taxon>Lachnospirales</taxon>
        <taxon>Lachnospiraceae</taxon>
        <taxon>Brotonthovivens</taxon>
    </lineage>
</organism>
<dbReference type="EC" id="2.1.1.190" evidence="6"/>
<gene>
    <name evidence="6" type="primary">rlmD</name>
    <name evidence="6" type="ORF">OCV88_13505</name>
</gene>
<comment type="caution">
    <text evidence="6">The sequence shown here is derived from an EMBL/GenBank/DDBJ whole genome shotgun (WGS) entry which is preliminary data.</text>
</comment>
<proteinExistence type="inferred from homology"/>
<dbReference type="EMBL" id="JAOQJQ010000006">
    <property type="protein sequence ID" value="MCU6763326.1"/>
    <property type="molecule type" value="Genomic_DNA"/>
</dbReference>
<evidence type="ECO:0000313" key="7">
    <source>
        <dbReference type="Proteomes" id="UP001652442"/>
    </source>
</evidence>
<reference evidence="6 7" key="1">
    <citation type="journal article" date="2021" name="ISME Commun">
        <title>Automated analysis of genomic sequences facilitates high-throughput and comprehensive description of bacteria.</title>
        <authorList>
            <person name="Hitch T.C.A."/>
        </authorList>
    </citation>
    <scope>NUCLEOTIDE SEQUENCE [LARGE SCALE GENOMIC DNA]</scope>
    <source>
        <strain evidence="6 7">Sanger_109</strain>
    </source>
</reference>
<comment type="similarity">
    <text evidence="4">Belongs to the class I-like SAM-binding methyltransferase superfamily. RNA M5U methyltransferase family.</text>
</comment>
<feature type="binding site" evidence="4">
    <location>
        <position position="263"/>
    </location>
    <ligand>
        <name>S-adenosyl-L-methionine</name>
        <dbReference type="ChEBI" id="CHEBI:59789"/>
    </ligand>
</feature>
<keyword evidence="7" id="KW-1185">Reference proteome</keyword>
<feature type="binding site" evidence="4">
    <location>
        <position position="311"/>
    </location>
    <ligand>
        <name>S-adenosyl-L-methionine</name>
        <dbReference type="ChEBI" id="CHEBI:59789"/>
    </ligand>
</feature>
<dbReference type="Gene3D" id="2.40.50.1070">
    <property type="match status" value="1"/>
</dbReference>
<dbReference type="PANTHER" id="PTHR11061:SF30">
    <property type="entry name" value="TRNA (URACIL(54)-C(5))-METHYLTRANSFERASE"/>
    <property type="match status" value="1"/>
</dbReference>
<dbReference type="InterPro" id="IPR030390">
    <property type="entry name" value="MeTrfase_TrmA_AS"/>
</dbReference>
<dbReference type="PROSITE" id="PS01230">
    <property type="entry name" value="TRMA_1"/>
    <property type="match status" value="1"/>
</dbReference>
<evidence type="ECO:0000256" key="2">
    <source>
        <dbReference type="ARBA" id="ARBA00022679"/>
    </source>
</evidence>
<protein>
    <submittedName>
        <fullName evidence="6">23S rRNA (Uracil(1939)-C(5))-methyltransferase RlmD</fullName>
        <ecNumber evidence="6">2.1.1.190</ecNumber>
    </submittedName>
</protein>
<dbReference type="PROSITE" id="PS51687">
    <property type="entry name" value="SAM_MT_RNA_M5U"/>
    <property type="match status" value="1"/>
</dbReference>
<evidence type="ECO:0000256" key="5">
    <source>
        <dbReference type="PROSITE-ProRule" id="PRU10015"/>
    </source>
</evidence>
<dbReference type="Gene3D" id="3.40.50.150">
    <property type="entry name" value="Vaccinia Virus protein VP39"/>
    <property type="match status" value="1"/>
</dbReference>
<keyword evidence="1 4" id="KW-0489">Methyltransferase</keyword>